<dbReference type="STRING" id="2880.D8LRR7"/>
<feature type="domain" description="Fe2OG dioxygenase" evidence="7">
    <location>
        <begin position="182"/>
        <end position="297"/>
    </location>
</feature>
<reference evidence="8 9" key="1">
    <citation type="journal article" date="2010" name="Nature">
        <title>The Ectocarpus genome and the independent evolution of multicellularity in brown algae.</title>
        <authorList>
            <person name="Cock J.M."/>
            <person name="Sterck L."/>
            <person name="Rouze P."/>
            <person name="Scornet D."/>
            <person name="Allen A.E."/>
            <person name="Amoutzias G."/>
            <person name="Anthouard V."/>
            <person name="Artiguenave F."/>
            <person name="Aury J.M."/>
            <person name="Badger J.H."/>
            <person name="Beszteri B."/>
            <person name="Billiau K."/>
            <person name="Bonnet E."/>
            <person name="Bothwell J.H."/>
            <person name="Bowler C."/>
            <person name="Boyen C."/>
            <person name="Brownlee C."/>
            <person name="Carrano C.J."/>
            <person name="Charrier B."/>
            <person name="Cho G.Y."/>
            <person name="Coelho S.M."/>
            <person name="Collen J."/>
            <person name="Corre E."/>
            <person name="Da Silva C."/>
            <person name="Delage L."/>
            <person name="Delaroque N."/>
            <person name="Dittami S.M."/>
            <person name="Doulbeau S."/>
            <person name="Elias M."/>
            <person name="Farnham G."/>
            <person name="Gachon C.M."/>
            <person name="Gschloessl B."/>
            <person name="Heesch S."/>
            <person name="Jabbari K."/>
            <person name="Jubin C."/>
            <person name="Kawai H."/>
            <person name="Kimura K."/>
            <person name="Kloareg B."/>
            <person name="Kupper F.C."/>
            <person name="Lang D."/>
            <person name="Le Bail A."/>
            <person name="Leblanc C."/>
            <person name="Lerouge P."/>
            <person name="Lohr M."/>
            <person name="Lopez P.J."/>
            <person name="Martens C."/>
            <person name="Maumus F."/>
            <person name="Michel G."/>
            <person name="Miranda-Saavedra D."/>
            <person name="Morales J."/>
            <person name="Moreau H."/>
            <person name="Motomura T."/>
            <person name="Nagasato C."/>
            <person name="Napoli C.A."/>
            <person name="Nelson D.R."/>
            <person name="Nyvall-Collen P."/>
            <person name="Peters A.F."/>
            <person name="Pommier C."/>
            <person name="Potin P."/>
            <person name="Poulain J."/>
            <person name="Quesneville H."/>
            <person name="Read B."/>
            <person name="Rensing S.A."/>
            <person name="Ritter A."/>
            <person name="Rousvoal S."/>
            <person name="Samanta M."/>
            <person name="Samson G."/>
            <person name="Schroeder D.C."/>
            <person name="Segurens B."/>
            <person name="Strittmatter M."/>
            <person name="Tonon T."/>
            <person name="Tregear J.W."/>
            <person name="Valentin K."/>
            <person name="von Dassow P."/>
            <person name="Yamagishi T."/>
            <person name="Van de Peer Y."/>
            <person name="Wincker P."/>
        </authorList>
    </citation>
    <scope>NUCLEOTIDE SEQUENCE [LARGE SCALE GENOMIC DNA]</scope>
    <source>
        <strain evidence="9">Ec32 / CCAP1310/4</strain>
    </source>
</reference>
<dbReference type="PANTHER" id="PTHR10869:SF229">
    <property type="entry name" value="PROLYL 4-HYDROXYLASE ALPHA SUBUNIT DOMAIN-CONTAINING PROTEIN"/>
    <property type="match status" value="1"/>
</dbReference>
<dbReference type="InterPro" id="IPR045054">
    <property type="entry name" value="P4HA-like"/>
</dbReference>
<keyword evidence="2" id="KW-0479">Metal-binding</keyword>
<proteinExistence type="predicted"/>
<dbReference type="InParanoid" id="D8LRR7"/>
<accession>D8LRR7</accession>
<dbReference type="eggNOG" id="KOG1591">
    <property type="taxonomic scope" value="Eukaryota"/>
</dbReference>
<dbReference type="OrthoDB" id="420380at2759"/>
<evidence type="ECO:0000313" key="9">
    <source>
        <dbReference type="Proteomes" id="UP000002630"/>
    </source>
</evidence>
<dbReference type="GO" id="GO:0004656">
    <property type="term" value="F:procollagen-proline 4-dioxygenase activity"/>
    <property type="evidence" value="ECO:0007669"/>
    <property type="project" value="TreeGrafter"/>
</dbReference>
<dbReference type="Pfam" id="PF13640">
    <property type="entry name" value="2OG-FeII_Oxy_3"/>
    <property type="match status" value="1"/>
</dbReference>
<evidence type="ECO:0000256" key="4">
    <source>
        <dbReference type="ARBA" id="ARBA00023002"/>
    </source>
</evidence>
<dbReference type="InterPro" id="IPR005123">
    <property type="entry name" value="Oxoglu/Fe-dep_dioxygenase_dom"/>
</dbReference>
<organism evidence="8 9">
    <name type="scientific">Ectocarpus siliculosus</name>
    <name type="common">Brown alga</name>
    <name type="synonym">Conferva siliculosa</name>
    <dbReference type="NCBI Taxonomy" id="2880"/>
    <lineage>
        <taxon>Eukaryota</taxon>
        <taxon>Sar</taxon>
        <taxon>Stramenopiles</taxon>
        <taxon>Ochrophyta</taxon>
        <taxon>PX clade</taxon>
        <taxon>Phaeophyceae</taxon>
        <taxon>Ectocarpales</taxon>
        <taxon>Ectocarpaceae</taxon>
        <taxon>Ectocarpus</taxon>
    </lineage>
</organism>
<sequence>MQQGFGKQSQSKTPAKLKTPAKAPPPAVPKQTPVRAGELPEDAFSQFPPLTQEQKQTLEKAPGGKATDFPVEVADRIRERHGFEHFDEKLFPGIRLLHADPVVFEVEGFFTPQECDAYIAMSTLKKSGRRKGGLVPTELQSATTSSQFQQQRTSTTWFHHYASAPELVAKASLLLGVDDYCKWEEPQTVRYRPGERFNWHLDALPPSECGASKGGQRTATVLVYLTNMHANGGGATAFRDLGPLRVRPKKGKCLVFFPSFGGEAGSPFDSRVLHAGEVVGQGNKAKEKYIAQLWCHKKPYPPSVPEGSSHEAAEKPIVDYVRRFAEAGVSLE</sequence>
<protein>
    <recommendedName>
        <fullName evidence="7">Fe2OG dioxygenase domain-containing protein</fullName>
    </recommendedName>
</protein>
<keyword evidence="3" id="KW-0223">Dioxygenase</keyword>
<dbReference type="AlphaFoldDB" id="D8LRR7"/>
<evidence type="ECO:0000256" key="3">
    <source>
        <dbReference type="ARBA" id="ARBA00022964"/>
    </source>
</evidence>
<dbReference type="SMART" id="SM00702">
    <property type="entry name" value="P4Hc"/>
    <property type="match status" value="1"/>
</dbReference>
<dbReference type="EMBL" id="FN649731">
    <property type="protein sequence ID" value="CBN73834.1"/>
    <property type="molecule type" value="Genomic_DNA"/>
</dbReference>
<dbReference type="PROSITE" id="PS51471">
    <property type="entry name" value="FE2OG_OXY"/>
    <property type="match status" value="1"/>
</dbReference>
<comment type="cofactor">
    <cofactor evidence="1">
        <name>L-ascorbate</name>
        <dbReference type="ChEBI" id="CHEBI:38290"/>
    </cofactor>
</comment>
<keyword evidence="4" id="KW-0560">Oxidoreductase</keyword>
<evidence type="ECO:0000259" key="7">
    <source>
        <dbReference type="PROSITE" id="PS51471"/>
    </source>
</evidence>
<dbReference type="PANTHER" id="PTHR10869">
    <property type="entry name" value="PROLYL 4-HYDROXYLASE ALPHA SUBUNIT"/>
    <property type="match status" value="1"/>
</dbReference>
<dbReference type="GO" id="GO:0005783">
    <property type="term" value="C:endoplasmic reticulum"/>
    <property type="evidence" value="ECO:0007669"/>
    <property type="project" value="TreeGrafter"/>
</dbReference>
<gene>
    <name evidence="8" type="ORF">Esi_0007_0130</name>
</gene>
<dbReference type="Proteomes" id="UP000002630">
    <property type="component" value="Linkage Group LG06"/>
</dbReference>
<evidence type="ECO:0000256" key="5">
    <source>
        <dbReference type="ARBA" id="ARBA00023004"/>
    </source>
</evidence>
<evidence type="ECO:0000256" key="6">
    <source>
        <dbReference type="SAM" id="MobiDB-lite"/>
    </source>
</evidence>
<evidence type="ECO:0000256" key="2">
    <source>
        <dbReference type="ARBA" id="ARBA00022723"/>
    </source>
</evidence>
<name>D8LRR7_ECTSI</name>
<dbReference type="EMBL" id="FN648926">
    <property type="protein sequence ID" value="CBN73834.1"/>
    <property type="molecule type" value="Genomic_DNA"/>
</dbReference>
<dbReference type="GO" id="GO:0005506">
    <property type="term" value="F:iron ion binding"/>
    <property type="evidence" value="ECO:0007669"/>
    <property type="project" value="InterPro"/>
</dbReference>
<dbReference type="InterPro" id="IPR044862">
    <property type="entry name" value="Pro_4_hyd_alph_FE2OG_OXY"/>
</dbReference>
<keyword evidence="9" id="KW-1185">Reference proteome</keyword>
<keyword evidence="5" id="KW-0408">Iron</keyword>
<dbReference type="OMA" id="TTWFCRY"/>
<evidence type="ECO:0000313" key="8">
    <source>
        <dbReference type="EMBL" id="CBN73834.1"/>
    </source>
</evidence>
<feature type="compositionally biased region" description="Low complexity" evidence="6">
    <location>
        <begin position="12"/>
        <end position="21"/>
    </location>
</feature>
<dbReference type="GO" id="GO:0031418">
    <property type="term" value="F:L-ascorbic acid binding"/>
    <property type="evidence" value="ECO:0007669"/>
    <property type="project" value="InterPro"/>
</dbReference>
<dbReference type="InterPro" id="IPR006620">
    <property type="entry name" value="Pro_4_hyd_alph"/>
</dbReference>
<evidence type="ECO:0000256" key="1">
    <source>
        <dbReference type="ARBA" id="ARBA00001961"/>
    </source>
</evidence>
<feature type="compositionally biased region" description="Polar residues" evidence="6">
    <location>
        <begin position="1"/>
        <end position="11"/>
    </location>
</feature>
<feature type="region of interest" description="Disordered" evidence="6">
    <location>
        <begin position="1"/>
        <end position="67"/>
    </location>
</feature>
<dbReference type="Gene3D" id="2.60.120.620">
    <property type="entry name" value="q2cbj1_9rhob like domain"/>
    <property type="match status" value="1"/>
</dbReference>